<sequence>MSQLKVVVTDFEYANLKYEEEVLSKAGITLVPAQCKTEEELILACKDADGLINQYAKITRRVIEALDKCKVIARYGIGVDTIDIKAATARGICVVNVPDYCMDEVSDHALALLLGCARKVVLMNNAVKAGTWDFKISKPIYRLRGKVLGLVGFGRIPRTLAEKARPFGFDILVYDPYITQEDVEPYGATLVGLEELMSKSDFVSVHAPLTEKTYHLIGETEIGLMKPSAFIINTARGPVIDEKALIKALQEKRIAGAGLDVLEQEPTPSDNPLLKMDNVIITPHVAWYSEESEAELRTKAAQGVADVLLGYWPKYLVNKEVKEKLQLKERKE</sequence>
<dbReference type="GO" id="GO:0003714">
    <property type="term" value="F:transcription corepressor activity"/>
    <property type="evidence" value="ECO:0007669"/>
    <property type="project" value="InterPro"/>
</dbReference>
<feature type="domain" description="D-isomer specific 2-hydroxyacid dehydrogenase NAD-binding" evidence="6">
    <location>
        <begin position="110"/>
        <end position="286"/>
    </location>
</feature>
<evidence type="ECO:0000259" key="5">
    <source>
        <dbReference type="Pfam" id="PF00389"/>
    </source>
</evidence>
<evidence type="ECO:0000256" key="3">
    <source>
        <dbReference type="ARBA" id="ARBA00023027"/>
    </source>
</evidence>
<evidence type="ECO:0000313" key="7">
    <source>
        <dbReference type="EMBL" id="ABY95597.1"/>
    </source>
</evidence>
<dbReference type="InterPro" id="IPR050418">
    <property type="entry name" value="D-iso_2-hydroxyacid_DH_PdxB"/>
</dbReference>
<evidence type="ECO:0000256" key="4">
    <source>
        <dbReference type="RuleBase" id="RU003719"/>
    </source>
</evidence>
<dbReference type="PANTHER" id="PTHR43761">
    <property type="entry name" value="D-ISOMER SPECIFIC 2-HYDROXYACID DEHYDROGENASE FAMILY PROTEIN (AFU_ORTHOLOGUE AFUA_1G13630)"/>
    <property type="match status" value="1"/>
</dbReference>
<dbReference type="SUPFAM" id="SSF51735">
    <property type="entry name" value="NAD(P)-binding Rossmann-fold domains"/>
    <property type="match status" value="1"/>
</dbReference>
<dbReference type="InterPro" id="IPR043322">
    <property type="entry name" value="CtBP"/>
</dbReference>
<evidence type="ECO:0000313" key="8">
    <source>
        <dbReference type="Proteomes" id="UP000002156"/>
    </source>
</evidence>
<dbReference type="PROSITE" id="PS00671">
    <property type="entry name" value="D_2_HYDROXYACID_DH_3"/>
    <property type="match status" value="1"/>
</dbReference>
<reference evidence="8" key="1">
    <citation type="submission" date="2008-01" db="EMBL/GenBank/DDBJ databases">
        <title>Complete sequence of Thermoanaerobacter pseudethanolicus 39E.</title>
        <authorList>
            <person name="Copeland A."/>
            <person name="Lucas S."/>
            <person name="Lapidus A."/>
            <person name="Barry K."/>
            <person name="Glavina del Rio T."/>
            <person name="Dalin E."/>
            <person name="Tice H."/>
            <person name="Pitluck S."/>
            <person name="Bruce D."/>
            <person name="Goodwin L."/>
            <person name="Saunders E."/>
            <person name="Brettin T."/>
            <person name="Detter J.C."/>
            <person name="Han C."/>
            <person name="Schmutz J."/>
            <person name="Larimer F."/>
            <person name="Land M."/>
            <person name="Hauser L."/>
            <person name="Kyrpides N."/>
            <person name="Lykidis A."/>
            <person name="Hemme C."/>
            <person name="Fields M.W."/>
            <person name="He Z."/>
            <person name="Zhou J."/>
            <person name="Richardson P."/>
        </authorList>
    </citation>
    <scope>NUCLEOTIDE SEQUENCE [LARGE SCALE GENOMIC DNA]</scope>
    <source>
        <strain evidence="8">ATCC 33223 / DSM 2355 / 39E</strain>
    </source>
</reference>
<dbReference type="Gene3D" id="3.40.50.720">
    <property type="entry name" value="NAD(P)-binding Rossmann-like Domain"/>
    <property type="match status" value="2"/>
</dbReference>
<dbReference type="GO" id="GO:0051287">
    <property type="term" value="F:NAD binding"/>
    <property type="evidence" value="ECO:0007669"/>
    <property type="project" value="InterPro"/>
</dbReference>
<keyword evidence="2 4" id="KW-0560">Oxidoreductase</keyword>
<accession>B0KD78</accession>
<dbReference type="InterPro" id="IPR006139">
    <property type="entry name" value="D-isomer_2_OHA_DH_cat_dom"/>
</dbReference>
<evidence type="ECO:0000256" key="1">
    <source>
        <dbReference type="ARBA" id="ARBA00005854"/>
    </source>
</evidence>
<dbReference type="EMBL" id="CP000924">
    <property type="protein sequence ID" value="ABY95597.1"/>
    <property type="molecule type" value="Genomic_DNA"/>
</dbReference>
<keyword evidence="8" id="KW-1185">Reference proteome</keyword>
<proteinExistence type="inferred from homology"/>
<dbReference type="Pfam" id="PF02826">
    <property type="entry name" value="2-Hacid_dh_C"/>
    <property type="match status" value="1"/>
</dbReference>
<dbReference type="Pfam" id="PF00389">
    <property type="entry name" value="2-Hacid_dh"/>
    <property type="match status" value="1"/>
</dbReference>
<dbReference type="InterPro" id="IPR029753">
    <property type="entry name" value="D-isomer_DH_CS"/>
</dbReference>
<evidence type="ECO:0000256" key="2">
    <source>
        <dbReference type="ARBA" id="ARBA00023002"/>
    </source>
</evidence>
<dbReference type="Proteomes" id="UP000002156">
    <property type="component" value="Chromosome"/>
</dbReference>
<dbReference type="PANTHER" id="PTHR43761:SF1">
    <property type="entry name" value="D-ISOMER SPECIFIC 2-HYDROXYACID DEHYDROGENASE CATALYTIC DOMAIN-CONTAINING PROTEIN-RELATED"/>
    <property type="match status" value="1"/>
</dbReference>
<evidence type="ECO:0000259" key="6">
    <source>
        <dbReference type="Pfam" id="PF02826"/>
    </source>
</evidence>
<organism evidence="7 8">
    <name type="scientific">Thermoanaerobacter pseudethanolicus (strain ATCC 33223 / 39E)</name>
    <name type="common">Clostridium thermohydrosulfuricum</name>
    <dbReference type="NCBI Taxonomy" id="340099"/>
    <lineage>
        <taxon>Bacteria</taxon>
        <taxon>Bacillati</taxon>
        <taxon>Bacillota</taxon>
        <taxon>Clostridia</taxon>
        <taxon>Thermoanaerobacterales</taxon>
        <taxon>Thermoanaerobacteraceae</taxon>
        <taxon>Thermoanaerobacter</taxon>
    </lineage>
</organism>
<dbReference type="eggNOG" id="COG0111">
    <property type="taxonomic scope" value="Bacteria"/>
</dbReference>
<feature type="domain" description="D-isomer specific 2-hydroxyacid dehydrogenase catalytic" evidence="5">
    <location>
        <begin position="17"/>
        <end position="318"/>
    </location>
</feature>
<protein>
    <submittedName>
        <fullName evidence="7">D-isomer specific 2-hydroxyacid dehydrogenase, NAD-binding</fullName>
    </submittedName>
</protein>
<keyword evidence="3" id="KW-0520">NAD</keyword>
<dbReference type="RefSeq" id="WP_012269692.1">
    <property type="nucleotide sequence ID" value="NC_010321.1"/>
</dbReference>
<dbReference type="SUPFAM" id="SSF52283">
    <property type="entry name" value="Formate/glycerate dehydrogenase catalytic domain-like"/>
    <property type="match status" value="1"/>
</dbReference>
<dbReference type="FunFam" id="3.40.50.720:FF:000203">
    <property type="entry name" value="D-3-phosphoglycerate dehydrogenase (SerA)"/>
    <property type="match status" value="1"/>
</dbReference>
<dbReference type="CDD" id="cd05299">
    <property type="entry name" value="CtBP_dh"/>
    <property type="match status" value="1"/>
</dbReference>
<comment type="similarity">
    <text evidence="1 4">Belongs to the D-isomer specific 2-hydroxyacid dehydrogenase family.</text>
</comment>
<dbReference type="InterPro" id="IPR036291">
    <property type="entry name" value="NAD(P)-bd_dom_sf"/>
</dbReference>
<dbReference type="InterPro" id="IPR006140">
    <property type="entry name" value="D-isomer_DH_NAD-bd"/>
</dbReference>
<gene>
    <name evidence="7" type="ordered locus">Teth39_1970</name>
</gene>
<dbReference type="STRING" id="340099.Teth39_1970"/>
<dbReference type="AlphaFoldDB" id="B0KD78"/>
<dbReference type="GO" id="GO:0016616">
    <property type="term" value="F:oxidoreductase activity, acting on the CH-OH group of donors, NAD or NADP as acceptor"/>
    <property type="evidence" value="ECO:0007669"/>
    <property type="project" value="InterPro"/>
</dbReference>
<dbReference type="HOGENOM" id="CLU_019796_1_3_9"/>
<name>B0KD78_THEP3</name>
<dbReference type="KEGG" id="tpd:Teth39_1970"/>